<evidence type="ECO:0000256" key="7">
    <source>
        <dbReference type="ARBA" id="ARBA00022958"/>
    </source>
</evidence>
<keyword evidence="6" id="KW-0631">Potassium channel</keyword>
<evidence type="ECO:0000256" key="4">
    <source>
        <dbReference type="ARBA" id="ARBA00022538"/>
    </source>
</evidence>
<reference evidence="14 15" key="1">
    <citation type="submission" date="2019-06" db="EMBL/GenBank/DDBJ databases">
        <title>Whole genome shotgun sequence of Microbacterium liquefaciens NBRC 15037.</title>
        <authorList>
            <person name="Hosoyama A."/>
            <person name="Uohara A."/>
            <person name="Ohji S."/>
            <person name="Ichikawa N."/>
        </authorList>
    </citation>
    <scope>NUCLEOTIDE SEQUENCE [LARGE SCALE GENOMIC DNA]</scope>
    <source>
        <strain evidence="14 15">NBRC 15037</strain>
    </source>
</reference>
<dbReference type="GO" id="GO:0016020">
    <property type="term" value="C:membrane"/>
    <property type="evidence" value="ECO:0007669"/>
    <property type="project" value="UniProtKB-SubCell"/>
</dbReference>
<evidence type="ECO:0000256" key="8">
    <source>
        <dbReference type="ARBA" id="ARBA00022989"/>
    </source>
</evidence>
<keyword evidence="5 13" id="KW-0812">Transmembrane</keyword>
<accession>A0A4Y4B7M5</accession>
<keyword evidence="10 13" id="KW-0472">Membrane</keyword>
<evidence type="ECO:0000256" key="3">
    <source>
        <dbReference type="ARBA" id="ARBA00022448"/>
    </source>
</evidence>
<dbReference type="InterPro" id="IPR010617">
    <property type="entry name" value="TMEM175-like"/>
</dbReference>
<evidence type="ECO:0000256" key="11">
    <source>
        <dbReference type="ARBA" id="ARBA00023303"/>
    </source>
</evidence>
<evidence type="ECO:0000256" key="2">
    <source>
        <dbReference type="ARBA" id="ARBA00006920"/>
    </source>
</evidence>
<feature type="transmembrane region" description="Helical" evidence="13">
    <location>
        <begin position="32"/>
        <end position="50"/>
    </location>
</feature>
<dbReference type="Pfam" id="PF06736">
    <property type="entry name" value="TMEM175"/>
    <property type="match status" value="1"/>
</dbReference>
<protein>
    <recommendedName>
        <fullName evidence="16">DUF1211 domain-containing membrane protein</fullName>
    </recommendedName>
</protein>
<feature type="transmembrane region" description="Helical" evidence="13">
    <location>
        <begin position="70"/>
        <end position="88"/>
    </location>
</feature>
<evidence type="ECO:0000256" key="6">
    <source>
        <dbReference type="ARBA" id="ARBA00022826"/>
    </source>
</evidence>
<dbReference type="EMBL" id="BJNQ01000021">
    <property type="protein sequence ID" value="GEC76538.1"/>
    <property type="molecule type" value="Genomic_DNA"/>
</dbReference>
<keyword evidence="11" id="KW-0407">Ion channel</keyword>
<keyword evidence="7" id="KW-0630">Potassium</keyword>
<keyword evidence="8 13" id="KW-1133">Transmembrane helix</keyword>
<feature type="transmembrane region" description="Helical" evidence="13">
    <location>
        <begin position="170"/>
        <end position="193"/>
    </location>
</feature>
<gene>
    <name evidence="14" type="ORF">MLI01_26830</name>
</gene>
<dbReference type="GO" id="GO:0005267">
    <property type="term" value="F:potassium channel activity"/>
    <property type="evidence" value="ECO:0007669"/>
    <property type="project" value="UniProtKB-KW"/>
</dbReference>
<feature type="transmembrane region" description="Helical" evidence="13">
    <location>
        <begin position="133"/>
        <end position="158"/>
    </location>
</feature>
<evidence type="ECO:0008006" key="16">
    <source>
        <dbReference type="Google" id="ProtNLM"/>
    </source>
</evidence>
<dbReference type="PANTHER" id="PTHR31462">
    <property type="entry name" value="ENDOSOMAL/LYSOSOMAL POTASSIUM CHANNEL TMEM175"/>
    <property type="match status" value="1"/>
</dbReference>
<name>A0A4Y4B7M5_MICMQ</name>
<organism evidence="14 15">
    <name type="scientific">Microbacterium maritypicum</name>
    <name type="common">Microbacterium liquefaciens</name>
    <dbReference type="NCBI Taxonomy" id="33918"/>
    <lineage>
        <taxon>Bacteria</taxon>
        <taxon>Bacillati</taxon>
        <taxon>Actinomycetota</taxon>
        <taxon>Actinomycetes</taxon>
        <taxon>Micrococcales</taxon>
        <taxon>Microbacteriaceae</taxon>
        <taxon>Microbacterium</taxon>
    </lineage>
</organism>
<comment type="catalytic activity">
    <reaction evidence="12">
        <text>K(+)(in) = K(+)(out)</text>
        <dbReference type="Rhea" id="RHEA:29463"/>
        <dbReference type="ChEBI" id="CHEBI:29103"/>
    </reaction>
</comment>
<evidence type="ECO:0000313" key="15">
    <source>
        <dbReference type="Proteomes" id="UP000317410"/>
    </source>
</evidence>
<dbReference type="AlphaFoldDB" id="A0A4Y4B7M5"/>
<keyword evidence="4" id="KW-0633">Potassium transport</keyword>
<evidence type="ECO:0000256" key="10">
    <source>
        <dbReference type="ARBA" id="ARBA00023136"/>
    </source>
</evidence>
<evidence type="ECO:0000256" key="12">
    <source>
        <dbReference type="ARBA" id="ARBA00034430"/>
    </source>
</evidence>
<evidence type="ECO:0000256" key="1">
    <source>
        <dbReference type="ARBA" id="ARBA00004141"/>
    </source>
</evidence>
<dbReference type="Proteomes" id="UP000317410">
    <property type="component" value="Unassembled WGS sequence"/>
</dbReference>
<evidence type="ECO:0000256" key="5">
    <source>
        <dbReference type="ARBA" id="ARBA00022692"/>
    </source>
</evidence>
<proteinExistence type="inferred from homology"/>
<comment type="similarity">
    <text evidence="2">Belongs to the TMEM175 family.</text>
</comment>
<evidence type="ECO:0000256" key="13">
    <source>
        <dbReference type="SAM" id="Phobius"/>
    </source>
</evidence>
<evidence type="ECO:0000313" key="14">
    <source>
        <dbReference type="EMBL" id="GEC76538.1"/>
    </source>
</evidence>
<dbReference type="GO" id="GO:0015252">
    <property type="term" value="F:proton channel activity"/>
    <property type="evidence" value="ECO:0007669"/>
    <property type="project" value="InterPro"/>
</dbReference>
<sequence length="236" mass="25698">MPAAVRSGVRGYPDAVTDNTRALPFRTERFKAFVDAVVAIAMTLLILPLMESVSEAASGHMSTAEFLNEHSGQLLSFGLSFLLIATFWMGHHRQYRDVEWITGPLLWINVAWMATIVWLPVPTAMIGQMDTDALQAVVYIGTLIMTQVTTLAGWLYLARHRELSTVSTQTIRLGAIGDLAAIVLFGAALVIAVAASPNGYYGLLLLLLSDPMSRVLNRLFRSRSHEDGAPPVDAGS</sequence>
<keyword evidence="9" id="KW-0406">Ion transport</keyword>
<feature type="transmembrane region" description="Helical" evidence="13">
    <location>
        <begin position="100"/>
        <end position="121"/>
    </location>
</feature>
<dbReference type="PANTHER" id="PTHR31462:SF5">
    <property type="entry name" value="ENDOSOMAL_LYSOSOMAL PROTON CHANNEL TMEM175"/>
    <property type="match status" value="1"/>
</dbReference>
<keyword evidence="3" id="KW-0813">Transport</keyword>
<evidence type="ECO:0000256" key="9">
    <source>
        <dbReference type="ARBA" id="ARBA00023065"/>
    </source>
</evidence>
<comment type="caution">
    <text evidence="14">The sequence shown here is derived from an EMBL/GenBank/DDBJ whole genome shotgun (WGS) entry which is preliminary data.</text>
</comment>
<comment type="subcellular location">
    <subcellularLocation>
        <location evidence="1">Membrane</location>
        <topology evidence="1">Multi-pass membrane protein</topology>
    </subcellularLocation>
</comment>